<comment type="caution">
    <text evidence="1">The sequence shown here is derived from an EMBL/GenBank/DDBJ whole genome shotgun (WGS) entry which is preliminary data.</text>
</comment>
<organism evidence="1 2">
    <name type="scientific">Candidatus Marithioploca araucensis</name>
    <dbReference type="NCBI Taxonomy" id="70273"/>
    <lineage>
        <taxon>Bacteria</taxon>
        <taxon>Pseudomonadati</taxon>
        <taxon>Pseudomonadota</taxon>
        <taxon>Gammaproteobacteria</taxon>
        <taxon>Thiotrichales</taxon>
        <taxon>Thiotrichaceae</taxon>
        <taxon>Candidatus Marithioploca</taxon>
    </lineage>
</organism>
<protein>
    <recommendedName>
        <fullName evidence="3">TIGR02646 family protein</fullName>
    </recommendedName>
</protein>
<evidence type="ECO:0008006" key="3">
    <source>
        <dbReference type="Google" id="ProtNLM"/>
    </source>
</evidence>
<keyword evidence="2" id="KW-1185">Reference proteome</keyword>
<evidence type="ECO:0000313" key="1">
    <source>
        <dbReference type="EMBL" id="MDM8563142.1"/>
    </source>
</evidence>
<sequence length="176" mass="21299">MEKINRTEVPDWLKEKWQERGEKWQSKYASTKKSKDFQWYRNKNQGYDELVHELSEMTQYHCSFCDAYPMGSRIPHSIEHFKPKTKFPLLAYQWDNFFLCCGICQKKGDHFDEDLLKPDAENYDFDKYFDIKWDTGELIPNSDASEKDQRRAEITIRLYKLNEYGKPDDRIEELKK</sequence>
<dbReference type="Gene3D" id="1.10.30.50">
    <property type="match status" value="1"/>
</dbReference>
<feature type="non-terminal residue" evidence="1">
    <location>
        <position position="176"/>
    </location>
</feature>
<proteinExistence type="predicted"/>
<name>A0ABT7VU80_9GAMM</name>
<dbReference type="EMBL" id="JAUCGM010000470">
    <property type="protein sequence ID" value="MDM8563142.1"/>
    <property type="molecule type" value="Genomic_DNA"/>
</dbReference>
<reference evidence="1" key="1">
    <citation type="submission" date="2023-06" db="EMBL/GenBank/DDBJ databases">
        <title>Uncultivated large filamentous bacteria from sulfidic sediments reveal new species and different genomic features in energy metabolism and defense.</title>
        <authorList>
            <person name="Fonseca A."/>
        </authorList>
    </citation>
    <scope>NUCLEOTIDE SEQUENCE</scope>
    <source>
        <strain evidence="1">HSG4</strain>
    </source>
</reference>
<dbReference type="Proteomes" id="UP001171945">
    <property type="component" value="Unassembled WGS sequence"/>
</dbReference>
<accession>A0ABT7VU80</accession>
<gene>
    <name evidence="1" type="ORF">QUF54_07295</name>
</gene>
<evidence type="ECO:0000313" key="2">
    <source>
        <dbReference type="Proteomes" id="UP001171945"/>
    </source>
</evidence>